<dbReference type="InterPro" id="IPR027417">
    <property type="entry name" value="P-loop_NTPase"/>
</dbReference>
<evidence type="ECO:0000259" key="4">
    <source>
        <dbReference type="Pfam" id="PF00004"/>
    </source>
</evidence>
<accession>A0A8T2XPD6</accession>
<dbReference type="Proteomes" id="UP000807159">
    <property type="component" value="Chromosome 11"/>
</dbReference>
<evidence type="ECO:0000256" key="2">
    <source>
        <dbReference type="ARBA" id="ARBA00022801"/>
    </source>
</evidence>
<dbReference type="InterPro" id="IPR050747">
    <property type="entry name" value="Mitochondrial_chaperone_BCS1"/>
</dbReference>
<sequence length="371" mass="42851">GTQEDDLLNKEFQAIDTYLVNEVSSSVSRLKVRKDEDMKRLVTNLEINEEIVDIFKNVEARWRLIFKHEMSDQGRHAKYIKSYELTFNKKHEQMVLNSYLPYIMERGKAIREESKVIKLYPVDFASGVSEYTFNFDHPITFETLAVDTELKKAVLDDLNTFMNAEEYYRNSSKKWKRCYLIYGPPGTGKSSLTAAMANHLKYDIYDLDVSEFDNNPDYLERWLIPGLPSRTVVVVEDIDCTIKPQNQGEKKVKVSDILKQLWLCAGDGQIVVFTTNHIDMLDPELLTPDLMNMHIHMPYCTISAFNQIAFNHFNISHHILFEEIEGLIKKVGVTLAEISGELLKSSDAEVSLQGLIKFLHNKIAEYDKFKA</sequence>
<dbReference type="InterPro" id="IPR025753">
    <property type="entry name" value="AAA_N_dom"/>
</dbReference>
<dbReference type="Pfam" id="PF25568">
    <property type="entry name" value="AAA_lid_At3g28540"/>
    <property type="match status" value="1"/>
</dbReference>
<dbReference type="SUPFAM" id="SSF52540">
    <property type="entry name" value="P-loop containing nucleoside triphosphate hydrolases"/>
    <property type="match status" value="1"/>
</dbReference>
<organism evidence="7 8">
    <name type="scientific">Populus deltoides</name>
    <name type="common">Eastern poplar</name>
    <name type="synonym">Eastern cottonwood</name>
    <dbReference type="NCBI Taxonomy" id="3696"/>
    <lineage>
        <taxon>Eukaryota</taxon>
        <taxon>Viridiplantae</taxon>
        <taxon>Streptophyta</taxon>
        <taxon>Embryophyta</taxon>
        <taxon>Tracheophyta</taxon>
        <taxon>Spermatophyta</taxon>
        <taxon>Magnoliopsida</taxon>
        <taxon>eudicotyledons</taxon>
        <taxon>Gunneridae</taxon>
        <taxon>Pentapetalae</taxon>
        <taxon>rosids</taxon>
        <taxon>fabids</taxon>
        <taxon>Malpighiales</taxon>
        <taxon>Salicaceae</taxon>
        <taxon>Saliceae</taxon>
        <taxon>Populus</taxon>
    </lineage>
</organism>
<dbReference type="Gene3D" id="6.10.280.40">
    <property type="match status" value="1"/>
</dbReference>
<keyword evidence="8" id="KW-1185">Reference proteome</keyword>
<dbReference type="GO" id="GO:0016887">
    <property type="term" value="F:ATP hydrolysis activity"/>
    <property type="evidence" value="ECO:0007669"/>
    <property type="project" value="InterPro"/>
</dbReference>
<evidence type="ECO:0000256" key="3">
    <source>
        <dbReference type="ARBA" id="ARBA00022842"/>
    </source>
</evidence>
<evidence type="ECO:0000256" key="1">
    <source>
        <dbReference type="ARBA" id="ARBA00001946"/>
    </source>
</evidence>
<feature type="domain" description="AAA+ ATPase At3g28540-like C-terminal" evidence="6">
    <location>
        <begin position="300"/>
        <end position="363"/>
    </location>
</feature>
<evidence type="ECO:0000313" key="7">
    <source>
        <dbReference type="EMBL" id="KAH8494293.1"/>
    </source>
</evidence>
<name>A0A8T2XPD6_POPDE</name>
<feature type="non-terminal residue" evidence="7">
    <location>
        <position position="1"/>
    </location>
</feature>
<dbReference type="AlphaFoldDB" id="A0A8T2XPD6"/>
<dbReference type="InterPro" id="IPR058017">
    <property type="entry name" value="At3g28540-like_C"/>
</dbReference>
<evidence type="ECO:0008006" key="9">
    <source>
        <dbReference type="Google" id="ProtNLM"/>
    </source>
</evidence>
<dbReference type="PANTHER" id="PTHR23070">
    <property type="entry name" value="BCS1 AAA-TYPE ATPASE"/>
    <property type="match status" value="1"/>
</dbReference>
<proteinExistence type="predicted"/>
<comment type="cofactor">
    <cofactor evidence="1">
        <name>Mg(2+)</name>
        <dbReference type="ChEBI" id="CHEBI:18420"/>
    </cofactor>
</comment>
<gene>
    <name evidence="7" type="ORF">H0E87_020888</name>
</gene>
<protein>
    <recommendedName>
        <fullName evidence="9">AAA+ ATPase domain-containing protein</fullName>
    </recommendedName>
</protein>
<dbReference type="Gene3D" id="3.40.50.300">
    <property type="entry name" value="P-loop containing nucleotide triphosphate hydrolases"/>
    <property type="match status" value="1"/>
</dbReference>
<feature type="domain" description="ATPase AAA-type core" evidence="4">
    <location>
        <begin position="180"/>
        <end position="299"/>
    </location>
</feature>
<dbReference type="Pfam" id="PF14363">
    <property type="entry name" value="AAA_assoc"/>
    <property type="match status" value="1"/>
</dbReference>
<evidence type="ECO:0000259" key="6">
    <source>
        <dbReference type="Pfam" id="PF25568"/>
    </source>
</evidence>
<keyword evidence="3" id="KW-0460">Magnesium</keyword>
<reference evidence="7" key="1">
    <citation type="journal article" date="2021" name="J. Hered.">
        <title>Genome Assembly of Salicaceae Populus deltoides (Eastern Cottonwood) I-69 Based on Nanopore Sequencing and Hi-C Technologies.</title>
        <authorList>
            <person name="Bai S."/>
            <person name="Wu H."/>
            <person name="Zhang J."/>
            <person name="Pan Z."/>
            <person name="Zhao W."/>
            <person name="Li Z."/>
            <person name="Tong C."/>
        </authorList>
    </citation>
    <scope>NUCLEOTIDE SEQUENCE</scope>
    <source>
        <tissue evidence="7">Leaf</tissue>
    </source>
</reference>
<dbReference type="InterPro" id="IPR003959">
    <property type="entry name" value="ATPase_AAA_core"/>
</dbReference>
<dbReference type="EMBL" id="JACEGQ020000011">
    <property type="protein sequence ID" value="KAH8494293.1"/>
    <property type="molecule type" value="Genomic_DNA"/>
</dbReference>
<feature type="domain" description="AAA-type ATPase N-terminal" evidence="5">
    <location>
        <begin position="9"/>
        <end position="64"/>
    </location>
</feature>
<keyword evidence="2" id="KW-0378">Hydrolase</keyword>
<comment type="caution">
    <text evidence="7">The sequence shown here is derived from an EMBL/GenBank/DDBJ whole genome shotgun (WGS) entry which is preliminary data.</text>
</comment>
<dbReference type="GO" id="GO:0005524">
    <property type="term" value="F:ATP binding"/>
    <property type="evidence" value="ECO:0007669"/>
    <property type="project" value="InterPro"/>
</dbReference>
<evidence type="ECO:0000313" key="8">
    <source>
        <dbReference type="Proteomes" id="UP000807159"/>
    </source>
</evidence>
<dbReference type="Pfam" id="PF00004">
    <property type="entry name" value="AAA"/>
    <property type="match status" value="1"/>
</dbReference>
<evidence type="ECO:0000259" key="5">
    <source>
        <dbReference type="Pfam" id="PF14363"/>
    </source>
</evidence>